<protein>
    <submittedName>
        <fullName evidence="7">RNA polymerase sigma factor (Sigma-70 family)</fullName>
    </submittedName>
</protein>
<keyword evidence="5" id="KW-0804">Transcription</keyword>
<dbReference type="PANTHER" id="PTHR43133">
    <property type="entry name" value="RNA POLYMERASE ECF-TYPE SIGMA FACTO"/>
    <property type="match status" value="1"/>
</dbReference>
<dbReference type="AlphaFoldDB" id="A0A7Y9J442"/>
<dbReference type="SUPFAM" id="SSF88946">
    <property type="entry name" value="Sigma2 domain of RNA polymerase sigma factors"/>
    <property type="match status" value="1"/>
</dbReference>
<dbReference type="InterPro" id="IPR013325">
    <property type="entry name" value="RNA_pol_sigma_r2"/>
</dbReference>
<keyword evidence="2" id="KW-0805">Transcription regulation</keyword>
<evidence type="ECO:0000256" key="4">
    <source>
        <dbReference type="ARBA" id="ARBA00023125"/>
    </source>
</evidence>
<dbReference type="NCBIfam" id="TIGR02937">
    <property type="entry name" value="sigma70-ECF"/>
    <property type="match status" value="1"/>
</dbReference>
<dbReference type="InterPro" id="IPR000792">
    <property type="entry name" value="Tscrpt_reg_LuxR_C"/>
</dbReference>
<comment type="similarity">
    <text evidence="1">Belongs to the sigma-70 factor family. ECF subfamily.</text>
</comment>
<gene>
    <name evidence="7" type="ORF">BJ983_000623</name>
</gene>
<evidence type="ECO:0000313" key="8">
    <source>
        <dbReference type="Proteomes" id="UP000535890"/>
    </source>
</evidence>
<evidence type="ECO:0000256" key="1">
    <source>
        <dbReference type="ARBA" id="ARBA00010641"/>
    </source>
</evidence>
<organism evidence="7 8">
    <name type="scientific">Actinomycetospora corticicola</name>
    <dbReference type="NCBI Taxonomy" id="663602"/>
    <lineage>
        <taxon>Bacteria</taxon>
        <taxon>Bacillati</taxon>
        <taxon>Actinomycetota</taxon>
        <taxon>Actinomycetes</taxon>
        <taxon>Pseudonocardiales</taxon>
        <taxon>Pseudonocardiaceae</taxon>
        <taxon>Actinomycetospora</taxon>
    </lineage>
</organism>
<dbReference type="InterPro" id="IPR013324">
    <property type="entry name" value="RNA_pol_sigma_r3/r4-like"/>
</dbReference>
<feature type="domain" description="HTH luxR-type" evidence="6">
    <location>
        <begin position="167"/>
        <end position="226"/>
    </location>
</feature>
<name>A0A7Y9J442_9PSEU</name>
<keyword evidence="4" id="KW-0238">DNA-binding</keyword>
<dbReference type="GO" id="GO:0016987">
    <property type="term" value="F:sigma factor activity"/>
    <property type="evidence" value="ECO:0007669"/>
    <property type="project" value="UniProtKB-KW"/>
</dbReference>
<dbReference type="Pfam" id="PF08281">
    <property type="entry name" value="Sigma70_r4_2"/>
    <property type="match status" value="1"/>
</dbReference>
<dbReference type="InterPro" id="IPR013249">
    <property type="entry name" value="RNA_pol_sigma70_r4_t2"/>
</dbReference>
<dbReference type="InterPro" id="IPR007627">
    <property type="entry name" value="RNA_pol_sigma70_r2"/>
</dbReference>
<dbReference type="Pfam" id="PF04542">
    <property type="entry name" value="Sigma70_r2"/>
    <property type="match status" value="1"/>
</dbReference>
<sequence>MSVVDLRVVPRPRADWLAVSLRRFDSRWTPSLGTRAVDERYRTGLQRISADDARVRLTALLRTYRAERGRLHAVARQLLGAHADLAEDLVQEVMRKVCQNPPTMREPGKEAPFLFQAVRNEAVTVGTRAGRERHRRGPDDQAVARLADRAAGVEDPVVFHLVLTRALAALSPRERALVELVDVRGMTIKDAAAELGIALGTAKNYRFVALRRLRADPDLADLHHAA</sequence>
<dbReference type="PANTHER" id="PTHR43133:SF8">
    <property type="entry name" value="RNA POLYMERASE SIGMA FACTOR HI_1459-RELATED"/>
    <property type="match status" value="1"/>
</dbReference>
<dbReference type="SUPFAM" id="SSF88659">
    <property type="entry name" value="Sigma3 and sigma4 domains of RNA polymerase sigma factors"/>
    <property type="match status" value="1"/>
</dbReference>
<dbReference type="InterPro" id="IPR039425">
    <property type="entry name" value="RNA_pol_sigma-70-like"/>
</dbReference>
<evidence type="ECO:0000259" key="6">
    <source>
        <dbReference type="SMART" id="SM00421"/>
    </source>
</evidence>
<evidence type="ECO:0000256" key="5">
    <source>
        <dbReference type="ARBA" id="ARBA00023163"/>
    </source>
</evidence>
<keyword evidence="3" id="KW-0731">Sigma factor</keyword>
<accession>A0A7Y9J442</accession>
<dbReference type="InterPro" id="IPR014284">
    <property type="entry name" value="RNA_pol_sigma-70_dom"/>
</dbReference>
<keyword evidence="8" id="KW-1185">Reference proteome</keyword>
<evidence type="ECO:0000256" key="3">
    <source>
        <dbReference type="ARBA" id="ARBA00023082"/>
    </source>
</evidence>
<evidence type="ECO:0000313" key="7">
    <source>
        <dbReference type="EMBL" id="NYD34521.1"/>
    </source>
</evidence>
<evidence type="ECO:0000256" key="2">
    <source>
        <dbReference type="ARBA" id="ARBA00023015"/>
    </source>
</evidence>
<dbReference type="Proteomes" id="UP000535890">
    <property type="component" value="Unassembled WGS sequence"/>
</dbReference>
<comment type="caution">
    <text evidence="7">The sequence shown here is derived from an EMBL/GenBank/DDBJ whole genome shotgun (WGS) entry which is preliminary data.</text>
</comment>
<dbReference type="SMART" id="SM00421">
    <property type="entry name" value="HTH_LUXR"/>
    <property type="match status" value="1"/>
</dbReference>
<dbReference type="Gene3D" id="1.10.10.10">
    <property type="entry name" value="Winged helix-like DNA-binding domain superfamily/Winged helix DNA-binding domain"/>
    <property type="match status" value="1"/>
</dbReference>
<dbReference type="Gene3D" id="1.10.1740.10">
    <property type="match status" value="1"/>
</dbReference>
<dbReference type="GO" id="GO:0003677">
    <property type="term" value="F:DNA binding"/>
    <property type="evidence" value="ECO:0007669"/>
    <property type="project" value="UniProtKB-KW"/>
</dbReference>
<dbReference type="EMBL" id="JACCBN010000001">
    <property type="protein sequence ID" value="NYD34521.1"/>
    <property type="molecule type" value="Genomic_DNA"/>
</dbReference>
<dbReference type="RefSeq" id="WP_179792462.1">
    <property type="nucleotide sequence ID" value="NZ_BAABHP010000018.1"/>
</dbReference>
<dbReference type="GO" id="GO:0006352">
    <property type="term" value="P:DNA-templated transcription initiation"/>
    <property type="evidence" value="ECO:0007669"/>
    <property type="project" value="InterPro"/>
</dbReference>
<proteinExistence type="inferred from homology"/>
<reference evidence="7 8" key="1">
    <citation type="submission" date="2020-07" db="EMBL/GenBank/DDBJ databases">
        <title>Sequencing the genomes of 1000 actinobacteria strains.</title>
        <authorList>
            <person name="Klenk H.-P."/>
        </authorList>
    </citation>
    <scope>NUCLEOTIDE SEQUENCE [LARGE SCALE GENOMIC DNA]</scope>
    <source>
        <strain evidence="7 8">DSM 45772</strain>
    </source>
</reference>
<dbReference type="InterPro" id="IPR036388">
    <property type="entry name" value="WH-like_DNA-bd_sf"/>
</dbReference>